<reference evidence="2 3" key="1">
    <citation type="submission" date="2020-08" db="EMBL/GenBank/DDBJ databases">
        <title>Genomic Encyclopedia of Type Strains, Phase IV (KMG-IV): sequencing the most valuable type-strain genomes for metagenomic binning, comparative biology and taxonomic classification.</title>
        <authorList>
            <person name="Goeker M."/>
        </authorList>
    </citation>
    <scope>NUCLEOTIDE SEQUENCE [LARGE SCALE GENOMIC DNA]</scope>
    <source>
        <strain evidence="2 3">DSM 29050</strain>
    </source>
</reference>
<feature type="transmembrane region" description="Helical" evidence="1">
    <location>
        <begin position="76"/>
        <end position="94"/>
    </location>
</feature>
<organism evidence="2 3">
    <name type="scientific">Sphingorhabdus rigui</name>
    <dbReference type="NCBI Taxonomy" id="1282858"/>
    <lineage>
        <taxon>Bacteria</taxon>
        <taxon>Pseudomonadati</taxon>
        <taxon>Pseudomonadota</taxon>
        <taxon>Alphaproteobacteria</taxon>
        <taxon>Sphingomonadales</taxon>
        <taxon>Sphingomonadaceae</taxon>
        <taxon>Sphingorhabdus</taxon>
    </lineage>
</organism>
<keyword evidence="1" id="KW-0812">Transmembrane</keyword>
<dbReference type="EMBL" id="JACIEA010000001">
    <property type="protein sequence ID" value="MBB3942939.1"/>
    <property type="molecule type" value="Genomic_DNA"/>
</dbReference>
<keyword evidence="1" id="KW-0472">Membrane</keyword>
<feature type="transmembrane region" description="Helical" evidence="1">
    <location>
        <begin position="151"/>
        <end position="167"/>
    </location>
</feature>
<dbReference type="RefSeq" id="WP_183940946.1">
    <property type="nucleotide sequence ID" value="NZ_BAABBG010000023.1"/>
</dbReference>
<sequence>MAEGKLERRFWRFWLSGLLLLALMIAMNPAFSNEISPFGMRDHQTAGTALRVDAIQGAWQAAGVLNLARFGMAIDLVYIAIYAFGAYCGGRLFSQSSKPALRRLGWTIAVTAIIGGAADAIETLCQCVQIMMLKGSDLLAGVAATAQPVKTIAFLVTFFGLLTALYIRRTTRRAG</sequence>
<keyword evidence="3" id="KW-1185">Reference proteome</keyword>
<evidence type="ECO:0000313" key="3">
    <source>
        <dbReference type="Proteomes" id="UP000581447"/>
    </source>
</evidence>
<proteinExistence type="predicted"/>
<dbReference type="Proteomes" id="UP000581447">
    <property type="component" value="Unassembled WGS sequence"/>
</dbReference>
<feature type="transmembrane region" description="Helical" evidence="1">
    <location>
        <begin position="106"/>
        <end position="131"/>
    </location>
</feature>
<evidence type="ECO:0000313" key="2">
    <source>
        <dbReference type="EMBL" id="MBB3942939.1"/>
    </source>
</evidence>
<protein>
    <submittedName>
        <fullName evidence="2">Uncharacterized protein</fullName>
    </submittedName>
</protein>
<name>A0A840AX67_9SPHN</name>
<dbReference type="AlphaFoldDB" id="A0A840AX67"/>
<accession>A0A840AX67</accession>
<keyword evidence="1" id="KW-1133">Transmembrane helix</keyword>
<evidence type="ECO:0000256" key="1">
    <source>
        <dbReference type="SAM" id="Phobius"/>
    </source>
</evidence>
<gene>
    <name evidence="2" type="ORF">GGR91_001161</name>
</gene>
<comment type="caution">
    <text evidence="2">The sequence shown here is derived from an EMBL/GenBank/DDBJ whole genome shotgun (WGS) entry which is preliminary data.</text>
</comment>